<evidence type="ECO:0000313" key="4">
    <source>
        <dbReference type="Proteomes" id="UP000039324"/>
    </source>
</evidence>
<dbReference type="EMBL" id="CDSF01000087">
    <property type="protein sequence ID" value="CEO98768.1"/>
    <property type="molecule type" value="Genomic_DNA"/>
</dbReference>
<evidence type="ECO:0000313" key="2">
    <source>
        <dbReference type="EMBL" id="CEO98768.1"/>
    </source>
</evidence>
<gene>
    <name evidence="2" type="ORF">PBRA_006882</name>
    <name evidence="3" type="ORF">PLBR_LOCUS7818</name>
</gene>
<feature type="region of interest" description="Disordered" evidence="1">
    <location>
        <begin position="77"/>
        <end position="110"/>
    </location>
</feature>
<geneLocation type="mitochondrion" evidence="3"/>
<protein>
    <submittedName>
        <fullName evidence="2">Uncharacterized protein</fullName>
    </submittedName>
</protein>
<feature type="compositionally biased region" description="Polar residues" evidence="1">
    <location>
        <begin position="77"/>
        <end position="91"/>
    </location>
</feature>
<sequence>MSNGAHRPTSGVAHWEAVHRQWIGADADGTSDCAWETVQRGRRPSVPAAVTTSFTERRMKLADVVKVLYESWSRAQNTRFSSDSSDNTQANADPRDTTKGDGRWATRWTT</sequence>
<dbReference type="Proteomes" id="UP000290189">
    <property type="component" value="Unassembled WGS sequence"/>
</dbReference>
<feature type="compositionally biased region" description="Basic and acidic residues" evidence="1">
    <location>
        <begin position="93"/>
        <end position="104"/>
    </location>
</feature>
<evidence type="ECO:0000313" key="5">
    <source>
        <dbReference type="Proteomes" id="UP000290189"/>
    </source>
</evidence>
<accession>A0A0G4ITW1</accession>
<evidence type="ECO:0000256" key="1">
    <source>
        <dbReference type="SAM" id="MobiDB-lite"/>
    </source>
</evidence>
<keyword evidence="3" id="KW-0496">Mitochondrion</keyword>
<organism evidence="2 4">
    <name type="scientific">Plasmodiophora brassicae</name>
    <name type="common">Clubroot disease agent</name>
    <dbReference type="NCBI Taxonomy" id="37360"/>
    <lineage>
        <taxon>Eukaryota</taxon>
        <taxon>Sar</taxon>
        <taxon>Rhizaria</taxon>
        <taxon>Endomyxa</taxon>
        <taxon>Phytomyxea</taxon>
        <taxon>Plasmodiophorida</taxon>
        <taxon>Plasmodiophoridae</taxon>
        <taxon>Plasmodiophora</taxon>
    </lineage>
</organism>
<name>A0A0G4ITW1_PLABS</name>
<dbReference type="AlphaFoldDB" id="A0A0G4ITW1"/>
<reference evidence="3 5" key="2">
    <citation type="submission" date="2018-03" db="EMBL/GenBank/DDBJ databases">
        <authorList>
            <person name="Fogelqvist J."/>
        </authorList>
    </citation>
    <scope>NUCLEOTIDE SEQUENCE [LARGE SCALE GENOMIC DNA]</scope>
</reference>
<reference evidence="2 4" key="1">
    <citation type="submission" date="2015-02" db="EMBL/GenBank/DDBJ databases">
        <authorList>
            <person name="Chooi Y.-H."/>
        </authorList>
    </citation>
    <scope>NUCLEOTIDE SEQUENCE [LARGE SCALE GENOMIC DNA]</scope>
    <source>
        <strain evidence="2">E3</strain>
    </source>
</reference>
<keyword evidence="4" id="KW-1185">Reference proteome</keyword>
<proteinExistence type="predicted"/>
<dbReference type="Proteomes" id="UP000039324">
    <property type="component" value="Unassembled WGS sequence"/>
</dbReference>
<dbReference type="EMBL" id="OVEO01000014">
    <property type="protein sequence ID" value="SPR00603.1"/>
    <property type="molecule type" value="Genomic_DNA"/>
</dbReference>
<evidence type="ECO:0000313" key="3">
    <source>
        <dbReference type="EMBL" id="SPR00603.1"/>
    </source>
</evidence>